<evidence type="ECO:0000256" key="1">
    <source>
        <dbReference type="SAM" id="Phobius"/>
    </source>
</evidence>
<feature type="transmembrane region" description="Helical" evidence="1">
    <location>
        <begin position="83"/>
        <end position="103"/>
    </location>
</feature>
<dbReference type="Proteomes" id="UP000307000">
    <property type="component" value="Chromosome"/>
</dbReference>
<sequence length="123" mass="13111">MSTIPLGEDILLARHGSNIVKLRQDRKNRQTVAYLRDGATDTAANVLGVPALTPAATFGQSVQTYLNDEAAVSRKEVRSLAKLSLGFSAFTGAVFGGLLLLAYKVGGSELLDNLSAAYSYYPM</sequence>
<organism evidence="2 3">
    <name type="scientific">Glutamicibacter creatinolyticus</name>
    <dbReference type="NCBI Taxonomy" id="162496"/>
    <lineage>
        <taxon>Bacteria</taxon>
        <taxon>Bacillati</taxon>
        <taxon>Actinomycetota</taxon>
        <taxon>Actinomycetes</taxon>
        <taxon>Micrococcales</taxon>
        <taxon>Micrococcaceae</taxon>
        <taxon>Glutamicibacter</taxon>
    </lineage>
</organism>
<keyword evidence="3" id="KW-1185">Reference proteome</keyword>
<keyword evidence="1" id="KW-0472">Membrane</keyword>
<reference evidence="2 3" key="1">
    <citation type="submission" date="2018-12" db="EMBL/GenBank/DDBJ databases">
        <title>Complete Genome Sequence of Glutamicibacter creatinolyticus strain LGCM259,isolated from an abscess of a 12-year-old mare in Italy.</title>
        <authorList>
            <person name="Santos R.G."/>
            <person name="Silva A.L."/>
            <person name="Seyffert N."/>
            <person name="Castro T.L.P."/>
            <person name="Attili A.R."/>
            <person name="Rifici C."/>
            <person name="Mazzullo G."/>
            <person name="Brenig B."/>
            <person name="Venanzi F."/>
            <person name="Azevedo V."/>
        </authorList>
    </citation>
    <scope>NUCLEOTIDE SEQUENCE [LARGE SCALE GENOMIC DNA]</scope>
    <source>
        <strain evidence="2 3">LGCM 259</strain>
    </source>
</reference>
<name>A0A5B7WVG5_9MICC</name>
<proteinExistence type="predicted"/>
<dbReference type="RefSeq" id="WP_054821156.1">
    <property type="nucleotide sequence ID" value="NZ_BAAAGL010000015.1"/>
</dbReference>
<keyword evidence="1" id="KW-0812">Transmembrane</keyword>
<gene>
    <name evidence="2" type="ORF">GcLGCM259_2409</name>
</gene>
<dbReference type="AlphaFoldDB" id="A0A5B7WVG5"/>
<evidence type="ECO:0000313" key="2">
    <source>
        <dbReference type="EMBL" id="QCY48116.1"/>
    </source>
</evidence>
<dbReference type="EMBL" id="CP034412">
    <property type="protein sequence ID" value="QCY48116.1"/>
    <property type="molecule type" value="Genomic_DNA"/>
</dbReference>
<accession>A0A5B7WVG5</accession>
<protein>
    <submittedName>
        <fullName evidence="2">FAD-dependent oxidoreductase</fullName>
    </submittedName>
</protein>
<evidence type="ECO:0000313" key="3">
    <source>
        <dbReference type="Proteomes" id="UP000307000"/>
    </source>
</evidence>
<dbReference type="KEGG" id="gcr:GcLGCM259_2409"/>
<keyword evidence="1" id="KW-1133">Transmembrane helix</keyword>